<evidence type="ECO:0000256" key="4">
    <source>
        <dbReference type="ARBA" id="ARBA00022692"/>
    </source>
</evidence>
<keyword evidence="5 7" id="KW-1133">Transmembrane helix</keyword>
<dbReference type="Gene3D" id="1.20.81.30">
    <property type="entry name" value="Type II secretion system (T2SS), domain F"/>
    <property type="match status" value="2"/>
</dbReference>
<organism evidence="9 10">
    <name type="scientific">Gemmata obscuriglobus</name>
    <dbReference type="NCBI Taxonomy" id="114"/>
    <lineage>
        <taxon>Bacteria</taxon>
        <taxon>Pseudomonadati</taxon>
        <taxon>Planctomycetota</taxon>
        <taxon>Planctomycetia</taxon>
        <taxon>Gemmatales</taxon>
        <taxon>Gemmataceae</taxon>
        <taxon>Gemmata</taxon>
    </lineage>
</organism>
<dbReference type="Pfam" id="PF00482">
    <property type="entry name" value="T2SSF"/>
    <property type="match status" value="2"/>
</dbReference>
<dbReference type="PANTHER" id="PTHR30012:SF0">
    <property type="entry name" value="TYPE II SECRETION SYSTEM PROTEIN F-RELATED"/>
    <property type="match status" value="1"/>
</dbReference>
<dbReference type="Proteomes" id="UP000245802">
    <property type="component" value="Chromosome"/>
</dbReference>
<keyword evidence="3" id="KW-1003">Cell membrane</keyword>
<evidence type="ECO:0000256" key="3">
    <source>
        <dbReference type="ARBA" id="ARBA00022475"/>
    </source>
</evidence>
<name>A0A2Z3H5S1_9BACT</name>
<reference evidence="9 10" key="1">
    <citation type="submission" date="2018-01" db="EMBL/GenBank/DDBJ databases">
        <title>G. obscuriglobus.</title>
        <authorList>
            <person name="Franke J."/>
            <person name="Blomberg W."/>
            <person name="Selmecki A."/>
        </authorList>
    </citation>
    <scope>NUCLEOTIDE SEQUENCE [LARGE SCALE GENOMIC DNA]</scope>
    <source>
        <strain evidence="9 10">DSM 5831</strain>
    </source>
</reference>
<dbReference type="InterPro" id="IPR003004">
    <property type="entry name" value="GspF/PilC"/>
</dbReference>
<gene>
    <name evidence="9" type="ORF">C1280_16765</name>
</gene>
<dbReference type="InterPro" id="IPR042094">
    <property type="entry name" value="T2SS_GspF_sf"/>
</dbReference>
<keyword evidence="10" id="KW-1185">Reference proteome</keyword>
<evidence type="ECO:0000256" key="7">
    <source>
        <dbReference type="SAM" id="Phobius"/>
    </source>
</evidence>
<dbReference type="AlphaFoldDB" id="A0A2Z3H5S1"/>
<evidence type="ECO:0000256" key="1">
    <source>
        <dbReference type="ARBA" id="ARBA00004651"/>
    </source>
</evidence>
<dbReference type="InterPro" id="IPR018076">
    <property type="entry name" value="T2SS_GspF_dom"/>
</dbReference>
<dbReference type="OrthoDB" id="211600at2"/>
<feature type="transmembrane region" description="Helical" evidence="7">
    <location>
        <begin position="312"/>
        <end position="337"/>
    </location>
</feature>
<feature type="domain" description="Type II secretion system protein GspF" evidence="8">
    <location>
        <begin position="16"/>
        <end position="136"/>
    </location>
</feature>
<dbReference type="GO" id="GO:0005886">
    <property type="term" value="C:plasma membrane"/>
    <property type="evidence" value="ECO:0007669"/>
    <property type="project" value="UniProtKB-SubCell"/>
</dbReference>
<comment type="subcellular location">
    <subcellularLocation>
        <location evidence="1">Cell membrane</location>
        <topology evidence="1">Multi-pass membrane protein</topology>
    </subcellularLocation>
</comment>
<dbReference type="KEGG" id="gog:C1280_16765"/>
<sequence>MLFSSSKCPLPALVEWCRVLRFSLSAGLDPLKIFKQQAKSGPRPLRALAGDLAKRLAKGSSLEDALEPHRDKFPPLFVELVAVGEQTGRLDDTFQELEQYFAAALTTQRRFRAQMAYPVINYVAAVGIVTALIFILGMLGSKMDPTGLGLTGTTGALAFLGCAVAFAGSILVVLKIATENLQFRARLEGLFLNVPGWGPALLAFALLRFAVSLRMCAEAGLRAEKTLHYCFRATCNTRFQQGEERAVAVVKRGSELVEALEASRAPFPQDFIGALMTGEETGNTSEVMDRLAEHLREDADRKMKGAAQMTGYMIYGMVALMIIFFIFRIATAISGVYSEALGGM</sequence>
<evidence type="ECO:0000256" key="5">
    <source>
        <dbReference type="ARBA" id="ARBA00022989"/>
    </source>
</evidence>
<dbReference type="RefSeq" id="WP_010042116.1">
    <property type="nucleotide sequence ID" value="NZ_CP025958.1"/>
</dbReference>
<feature type="transmembrane region" description="Helical" evidence="7">
    <location>
        <begin position="157"/>
        <end position="178"/>
    </location>
</feature>
<keyword evidence="4 7" id="KW-0812">Transmembrane</keyword>
<evidence type="ECO:0000313" key="10">
    <source>
        <dbReference type="Proteomes" id="UP000245802"/>
    </source>
</evidence>
<feature type="domain" description="Type II secretion system protein GspF" evidence="8">
    <location>
        <begin position="212"/>
        <end position="327"/>
    </location>
</feature>
<comment type="similarity">
    <text evidence="2">Belongs to the GSP F family.</text>
</comment>
<dbReference type="EMBL" id="CP025958">
    <property type="protein sequence ID" value="AWM38475.1"/>
    <property type="molecule type" value="Genomic_DNA"/>
</dbReference>
<feature type="transmembrane region" description="Helical" evidence="7">
    <location>
        <begin position="119"/>
        <end position="137"/>
    </location>
</feature>
<dbReference type="PANTHER" id="PTHR30012">
    <property type="entry name" value="GENERAL SECRETION PATHWAY PROTEIN"/>
    <property type="match status" value="1"/>
</dbReference>
<protein>
    <recommendedName>
        <fullName evidence="8">Type II secretion system protein GspF domain-containing protein</fullName>
    </recommendedName>
</protein>
<evidence type="ECO:0000256" key="6">
    <source>
        <dbReference type="ARBA" id="ARBA00023136"/>
    </source>
</evidence>
<evidence type="ECO:0000313" key="9">
    <source>
        <dbReference type="EMBL" id="AWM38475.1"/>
    </source>
</evidence>
<evidence type="ECO:0000256" key="2">
    <source>
        <dbReference type="ARBA" id="ARBA00005745"/>
    </source>
</evidence>
<proteinExistence type="inferred from homology"/>
<evidence type="ECO:0000259" key="8">
    <source>
        <dbReference type="Pfam" id="PF00482"/>
    </source>
</evidence>
<keyword evidence="6 7" id="KW-0472">Membrane</keyword>
<accession>A0A2Z3H5S1</accession>